<dbReference type="InterPro" id="IPR050179">
    <property type="entry name" value="Trans_hexapeptide_repeat"/>
</dbReference>
<dbReference type="EMBL" id="PDEQ01000002">
    <property type="protein sequence ID" value="PEN14504.1"/>
    <property type="molecule type" value="Genomic_DNA"/>
</dbReference>
<evidence type="ECO:0000256" key="1">
    <source>
        <dbReference type="ARBA" id="ARBA00007274"/>
    </source>
</evidence>
<dbReference type="OrthoDB" id="708224at2"/>
<dbReference type="NCBIfam" id="TIGR03570">
    <property type="entry name" value="NeuD_NnaD"/>
    <property type="match status" value="1"/>
</dbReference>
<dbReference type="GO" id="GO:0016746">
    <property type="term" value="F:acyltransferase activity"/>
    <property type="evidence" value="ECO:0007669"/>
    <property type="project" value="UniProtKB-KW"/>
</dbReference>
<feature type="domain" description="PglD N-terminal" evidence="7">
    <location>
        <begin position="16"/>
        <end position="94"/>
    </location>
</feature>
<evidence type="ECO:0000256" key="4">
    <source>
        <dbReference type="ARBA" id="ARBA00023315"/>
    </source>
</evidence>
<dbReference type="Pfam" id="PF00132">
    <property type="entry name" value="Hexapep"/>
    <property type="match status" value="1"/>
</dbReference>
<dbReference type="PANTHER" id="PTHR43300:SF7">
    <property type="entry name" value="UDP-N-ACETYLBACILLOSAMINE N-ACETYLTRANSFERASE"/>
    <property type="match status" value="1"/>
</dbReference>
<accession>A0A2A8D0T7</accession>
<evidence type="ECO:0000256" key="2">
    <source>
        <dbReference type="ARBA" id="ARBA00022679"/>
    </source>
</evidence>
<dbReference type="Proteomes" id="UP000220102">
    <property type="component" value="Unassembled WGS sequence"/>
</dbReference>
<dbReference type="SUPFAM" id="SSF51161">
    <property type="entry name" value="Trimeric LpxA-like enzymes"/>
    <property type="match status" value="1"/>
</dbReference>
<gene>
    <name evidence="8" type="ORF">CRI94_05625</name>
</gene>
<evidence type="ECO:0000313" key="8">
    <source>
        <dbReference type="EMBL" id="PEN14504.1"/>
    </source>
</evidence>
<reference evidence="8 9" key="1">
    <citation type="submission" date="2017-10" db="EMBL/GenBank/DDBJ databases">
        <title>Draft genome of Longibacter Salinarum.</title>
        <authorList>
            <person name="Goh K.M."/>
            <person name="Shamsir M.S."/>
            <person name="Lim S.W."/>
        </authorList>
    </citation>
    <scope>NUCLEOTIDE SEQUENCE [LARGE SCALE GENOMIC DNA]</scope>
    <source>
        <strain evidence="8 9">KCTC 52045</strain>
    </source>
</reference>
<dbReference type="Gene3D" id="2.160.10.10">
    <property type="entry name" value="Hexapeptide repeat proteins"/>
    <property type="match status" value="1"/>
</dbReference>
<evidence type="ECO:0000313" key="9">
    <source>
        <dbReference type="Proteomes" id="UP000220102"/>
    </source>
</evidence>
<comment type="similarity">
    <text evidence="1">Belongs to the transferase hexapeptide repeat family.</text>
</comment>
<evidence type="ECO:0000256" key="3">
    <source>
        <dbReference type="ARBA" id="ARBA00022737"/>
    </source>
</evidence>
<dbReference type="InterPro" id="IPR018357">
    <property type="entry name" value="Hexapep_transf_CS"/>
</dbReference>
<dbReference type="InterPro" id="IPR020019">
    <property type="entry name" value="AcTrfase_PglD-like"/>
</dbReference>
<dbReference type="InterPro" id="IPR001451">
    <property type="entry name" value="Hexapep"/>
</dbReference>
<organism evidence="8 9">
    <name type="scientific">Longibacter salinarum</name>
    <dbReference type="NCBI Taxonomy" id="1850348"/>
    <lineage>
        <taxon>Bacteria</taxon>
        <taxon>Pseudomonadati</taxon>
        <taxon>Rhodothermota</taxon>
        <taxon>Rhodothermia</taxon>
        <taxon>Rhodothermales</taxon>
        <taxon>Salisaetaceae</taxon>
        <taxon>Longibacter</taxon>
    </lineage>
</organism>
<evidence type="ECO:0000256" key="5">
    <source>
        <dbReference type="PIRSR" id="PIRSR620019-1"/>
    </source>
</evidence>
<evidence type="ECO:0000256" key="6">
    <source>
        <dbReference type="PIRSR" id="PIRSR620019-2"/>
    </source>
</evidence>
<feature type="active site" description="Proton acceptor" evidence="5">
    <location>
        <position position="149"/>
    </location>
</feature>
<dbReference type="InterPro" id="IPR041561">
    <property type="entry name" value="PglD_N"/>
</dbReference>
<dbReference type="AlphaFoldDB" id="A0A2A8D0T7"/>
<dbReference type="PANTHER" id="PTHR43300">
    <property type="entry name" value="ACETYLTRANSFERASE"/>
    <property type="match status" value="1"/>
</dbReference>
<feature type="site" description="Increases basicity of active site His" evidence="5">
    <location>
        <position position="150"/>
    </location>
</feature>
<dbReference type="InterPro" id="IPR011004">
    <property type="entry name" value="Trimer_LpxA-like_sf"/>
</dbReference>
<dbReference type="CDD" id="cd03360">
    <property type="entry name" value="LbH_AT_putative"/>
    <property type="match status" value="1"/>
</dbReference>
<evidence type="ECO:0000259" key="7">
    <source>
        <dbReference type="Pfam" id="PF17836"/>
    </source>
</evidence>
<keyword evidence="2 8" id="KW-0808">Transferase</keyword>
<keyword evidence="4" id="KW-0012">Acyltransferase</keyword>
<name>A0A2A8D0T7_9BACT</name>
<dbReference type="Gene3D" id="3.40.50.20">
    <property type="match status" value="1"/>
</dbReference>
<comment type="caution">
    <text evidence="8">The sequence shown here is derived from an EMBL/GenBank/DDBJ whole genome shotgun (WGS) entry which is preliminary data.</text>
</comment>
<dbReference type="RefSeq" id="WP_098074678.1">
    <property type="nucleotide sequence ID" value="NZ_PDEQ01000002.1"/>
</dbReference>
<sequence length="221" mass="22232">MKDSFANADKAPSCWLVGAGGFGREVASWAQNATSGPTDAARLAFIDDDPDLVGQNRLGVPIDGTIADLTTASGGSFAITIGTSVLRRQIADTLTEAAVSPVCLLHPSVAPDPTVDIGAGTILCARVTPTVNVRIGCHVIVNLHATIGHDAVLGDFVTLHPGVHVSGHVVIGEATEIGTGAVLLPGVTVGANVRVGAGAVVTSDVPDGETVVGVPARATMH</sequence>
<feature type="binding site" evidence="6">
    <location>
        <position position="82"/>
    </location>
    <ligand>
        <name>substrate</name>
    </ligand>
</feature>
<keyword evidence="3" id="KW-0677">Repeat</keyword>
<protein>
    <submittedName>
        <fullName evidence="8">Transferase</fullName>
    </submittedName>
</protein>
<keyword evidence="9" id="KW-1185">Reference proteome</keyword>
<dbReference type="PROSITE" id="PS00101">
    <property type="entry name" value="HEXAPEP_TRANSFERASES"/>
    <property type="match status" value="1"/>
</dbReference>
<dbReference type="Pfam" id="PF17836">
    <property type="entry name" value="PglD_N"/>
    <property type="match status" value="1"/>
</dbReference>
<proteinExistence type="inferred from homology"/>